<dbReference type="PROSITE" id="PS51257">
    <property type="entry name" value="PROKAR_LIPOPROTEIN"/>
    <property type="match status" value="1"/>
</dbReference>
<evidence type="ECO:0000313" key="1">
    <source>
        <dbReference type="EMBL" id="MCO5396856.1"/>
    </source>
</evidence>
<reference evidence="1" key="2">
    <citation type="journal article" date="2023" name="Front. Microbiol.">
        <title>Ralstonia chuxiongensis sp. nov., Ralstonia mojiangensis sp. nov., and Ralstonia soli sp. nov., isolated from tobacco fields, are three novel species in the family Burkholderiaceae.</title>
        <authorList>
            <person name="Lu C.H."/>
            <person name="Zhang Y.Y."/>
            <person name="Jiang N."/>
            <person name="Chen W."/>
            <person name="Shao X."/>
            <person name="Zhao Z.M."/>
            <person name="Lu W.L."/>
            <person name="Hu X."/>
            <person name="Xi Y.X."/>
            <person name="Zou S.Y."/>
            <person name="Wei Q.J."/>
            <person name="Lin Z.L."/>
            <person name="Gong L."/>
            <person name="Gai X.T."/>
            <person name="Zhang L.Q."/>
            <person name="Li J.Y."/>
            <person name="Jin Y."/>
            <person name="Xia Z.Y."/>
        </authorList>
    </citation>
    <scope>NUCLEOTIDE SEQUENCE</scope>
    <source>
        <strain evidence="1">21MJYT02-11</strain>
    </source>
</reference>
<dbReference type="EMBL" id="JAMXHT010000001">
    <property type="protein sequence ID" value="MCO5396856.1"/>
    <property type="molecule type" value="Genomic_DNA"/>
</dbReference>
<accession>A0ABT1AEV8</accession>
<gene>
    <name evidence="1" type="ORF">NG900_01460</name>
</gene>
<protein>
    <recommendedName>
        <fullName evidence="3">Lipoprotein</fullName>
    </recommendedName>
</protein>
<organism evidence="1 2">
    <name type="scientific">Ralstonia soli</name>
    <dbReference type="NCBI Taxonomy" id="2953896"/>
    <lineage>
        <taxon>Bacteria</taxon>
        <taxon>Pseudomonadati</taxon>
        <taxon>Pseudomonadota</taxon>
        <taxon>Betaproteobacteria</taxon>
        <taxon>Burkholderiales</taxon>
        <taxon>Burkholderiaceae</taxon>
        <taxon>Ralstonia</taxon>
    </lineage>
</organism>
<dbReference type="Proteomes" id="UP001162811">
    <property type="component" value="Unassembled WGS sequence"/>
</dbReference>
<proteinExistence type="predicted"/>
<evidence type="ECO:0000313" key="2">
    <source>
        <dbReference type="Proteomes" id="UP001162811"/>
    </source>
</evidence>
<name>A0ABT1AEV8_9RALS</name>
<reference evidence="1" key="1">
    <citation type="submission" date="2022-06" db="EMBL/GenBank/DDBJ databases">
        <authorList>
            <person name="Lu C.-H."/>
        </authorList>
    </citation>
    <scope>NUCLEOTIDE SEQUENCE</scope>
    <source>
        <strain evidence="1">21MJYT02-11</strain>
    </source>
</reference>
<evidence type="ECO:0008006" key="3">
    <source>
        <dbReference type="Google" id="ProtNLM"/>
    </source>
</evidence>
<dbReference type="RefSeq" id="WP_252675969.1">
    <property type="nucleotide sequence ID" value="NZ_JAMXHT010000001.1"/>
</dbReference>
<comment type="caution">
    <text evidence="1">The sequence shown here is derived from an EMBL/GenBank/DDBJ whole genome shotgun (WGS) entry which is preliminary data.</text>
</comment>
<keyword evidence="2" id="KW-1185">Reference proteome</keyword>
<sequence>MDSNRLRSVCLSLALVALLGACTKKEDVANRDVTVPAVGKDNDLPKECIEAEQAHRVCTETMAANIERAGQSAAAQRLRDALPKEMEGVRARWRANPNKDGLAQSCAATRDALRAQPQCHQ</sequence>